<dbReference type="GO" id="GO:0008168">
    <property type="term" value="F:methyltransferase activity"/>
    <property type="evidence" value="ECO:0007669"/>
    <property type="project" value="UniProtKB-KW"/>
</dbReference>
<dbReference type="InterPro" id="IPR002052">
    <property type="entry name" value="DNA_methylase_N6_adenine_CS"/>
</dbReference>
<sequence length="396" mass="43660">MNRCSFATRLANAYHKRPRGHRFTSSSPSLSLSLTTDLVNRLSRVDSSSAPDLDHAWAELRWLTEHVLRRRTVKCWRPASQVPPALLSDRAVLVATIDGDGRGNDAGHSRVDPFSEAEKARLQRMVDDRVVRNKPLQYVLGSQPFAGIEVRCKPPILVPRWETEEWTMRLLALIEDHISTSVARSFSILDLCSGTSCISLALAFNVSRRFPDLNLSVTAVDTEPRAIALGLTTRRHLDLPETVRYNALQASVFDAGLKDRLKPLALDGVFDLVVSNPPYVTLAEWAELEPVVKDWEDRKALVGKVDPGNSSSSSSTLSHEADIAAGVGYYPAIARIAKSVLREKTNESLCPKLVVEIGGDHQTQGVSQILREELGGNVSVWTDLAGHQRCVVSNDS</sequence>
<organism evidence="1 2">
    <name type="scientific">Gonapodya prolifera (strain JEL478)</name>
    <name type="common">Monoblepharis prolifera</name>
    <dbReference type="NCBI Taxonomy" id="1344416"/>
    <lineage>
        <taxon>Eukaryota</taxon>
        <taxon>Fungi</taxon>
        <taxon>Fungi incertae sedis</taxon>
        <taxon>Chytridiomycota</taxon>
        <taxon>Chytridiomycota incertae sedis</taxon>
        <taxon>Monoblepharidomycetes</taxon>
        <taxon>Monoblepharidales</taxon>
        <taxon>Gonapodyaceae</taxon>
        <taxon>Gonapodya</taxon>
    </lineage>
</organism>
<keyword evidence="1" id="KW-0808">Transferase</keyword>
<dbReference type="CDD" id="cd02440">
    <property type="entry name" value="AdoMet_MTases"/>
    <property type="match status" value="1"/>
</dbReference>
<dbReference type="GO" id="GO:0003676">
    <property type="term" value="F:nucleic acid binding"/>
    <property type="evidence" value="ECO:0007669"/>
    <property type="project" value="InterPro"/>
</dbReference>
<dbReference type="Gene3D" id="3.40.50.150">
    <property type="entry name" value="Vaccinia Virus protein VP39"/>
    <property type="match status" value="1"/>
</dbReference>
<accession>A0A139AX54</accession>
<dbReference type="PANTHER" id="PTHR18895">
    <property type="entry name" value="HEMK METHYLTRANSFERASE"/>
    <property type="match status" value="1"/>
</dbReference>
<keyword evidence="1" id="KW-0489">Methyltransferase</keyword>
<dbReference type="GO" id="GO:0032259">
    <property type="term" value="P:methylation"/>
    <property type="evidence" value="ECO:0007669"/>
    <property type="project" value="UniProtKB-KW"/>
</dbReference>
<gene>
    <name evidence="1" type="ORF">M427DRAFT_151371</name>
</gene>
<dbReference type="InterPro" id="IPR029063">
    <property type="entry name" value="SAM-dependent_MTases_sf"/>
</dbReference>
<proteinExistence type="predicted"/>
<name>A0A139AX54_GONPJ</name>
<dbReference type="PANTHER" id="PTHR18895:SF74">
    <property type="entry name" value="MTRF1L RELEASE FACTOR GLUTAMINE METHYLTRANSFERASE"/>
    <property type="match status" value="1"/>
</dbReference>
<dbReference type="Gene3D" id="1.10.8.10">
    <property type="entry name" value="DNA helicase RuvA subunit, C-terminal domain"/>
    <property type="match status" value="1"/>
</dbReference>
<protein>
    <submittedName>
        <fullName evidence="1">Modification methylase HemK</fullName>
    </submittedName>
</protein>
<dbReference type="GO" id="GO:0005739">
    <property type="term" value="C:mitochondrion"/>
    <property type="evidence" value="ECO:0007669"/>
    <property type="project" value="TreeGrafter"/>
</dbReference>
<dbReference type="PROSITE" id="PS00092">
    <property type="entry name" value="N6_MTASE"/>
    <property type="match status" value="1"/>
</dbReference>
<dbReference type="STRING" id="1344416.A0A139AX54"/>
<dbReference type="InterPro" id="IPR050320">
    <property type="entry name" value="N5-glutamine_MTase"/>
</dbReference>
<evidence type="ECO:0000313" key="1">
    <source>
        <dbReference type="EMBL" id="KXS21300.1"/>
    </source>
</evidence>
<dbReference type="SUPFAM" id="SSF53335">
    <property type="entry name" value="S-adenosyl-L-methionine-dependent methyltransferases"/>
    <property type="match status" value="1"/>
</dbReference>
<evidence type="ECO:0000313" key="2">
    <source>
        <dbReference type="Proteomes" id="UP000070544"/>
    </source>
</evidence>
<dbReference type="AlphaFoldDB" id="A0A139AX54"/>
<reference evidence="1 2" key="1">
    <citation type="journal article" date="2015" name="Genome Biol. Evol.">
        <title>Phylogenomic analyses indicate that early fungi evolved digesting cell walls of algal ancestors of land plants.</title>
        <authorList>
            <person name="Chang Y."/>
            <person name="Wang S."/>
            <person name="Sekimoto S."/>
            <person name="Aerts A.L."/>
            <person name="Choi C."/>
            <person name="Clum A."/>
            <person name="LaButti K.M."/>
            <person name="Lindquist E.A."/>
            <person name="Yee Ngan C."/>
            <person name="Ohm R.A."/>
            <person name="Salamov A.A."/>
            <person name="Grigoriev I.V."/>
            <person name="Spatafora J.W."/>
            <person name="Berbee M.L."/>
        </authorList>
    </citation>
    <scope>NUCLEOTIDE SEQUENCE [LARGE SCALE GENOMIC DNA]</scope>
    <source>
        <strain evidence="1 2">JEL478</strain>
    </source>
</reference>
<keyword evidence="2" id="KW-1185">Reference proteome</keyword>
<dbReference type="EMBL" id="KQ965733">
    <property type="protein sequence ID" value="KXS21300.1"/>
    <property type="molecule type" value="Genomic_DNA"/>
</dbReference>
<dbReference type="OMA" id="ANTHVNG"/>
<dbReference type="Proteomes" id="UP000070544">
    <property type="component" value="Unassembled WGS sequence"/>
</dbReference>
<dbReference type="OrthoDB" id="269872at2759"/>